<protein>
    <recommendedName>
        <fullName evidence="6">Enoyl reductase (ER) domain-containing protein</fullName>
    </recommendedName>
</protein>
<dbReference type="STRING" id="137246.A0A401T3Q5"/>
<dbReference type="OMA" id="MRVAMYY"/>
<keyword evidence="3" id="KW-0479">Metal-binding</keyword>
<comment type="caution">
    <text evidence="7">The sequence shown here is derived from an EMBL/GenBank/DDBJ whole genome shotgun (WGS) entry which is preliminary data.</text>
</comment>
<dbReference type="Proteomes" id="UP000287033">
    <property type="component" value="Unassembled WGS sequence"/>
</dbReference>
<evidence type="ECO:0000313" key="8">
    <source>
        <dbReference type="Proteomes" id="UP000287033"/>
    </source>
</evidence>
<comment type="similarity">
    <text evidence="2">Belongs to the zinc-containing alcohol dehydrogenase family.</text>
</comment>
<keyword evidence="5" id="KW-0560">Oxidoreductase</keyword>
<accession>A0A401T3Q5</accession>
<gene>
    <name evidence="7" type="ORF">chiPu_0015746</name>
</gene>
<dbReference type="GO" id="GO:0046872">
    <property type="term" value="F:metal ion binding"/>
    <property type="evidence" value="ECO:0007669"/>
    <property type="project" value="UniProtKB-KW"/>
</dbReference>
<evidence type="ECO:0000256" key="3">
    <source>
        <dbReference type="ARBA" id="ARBA00022723"/>
    </source>
</evidence>
<evidence type="ECO:0000256" key="2">
    <source>
        <dbReference type="ARBA" id="ARBA00008072"/>
    </source>
</evidence>
<evidence type="ECO:0000256" key="4">
    <source>
        <dbReference type="ARBA" id="ARBA00022833"/>
    </source>
</evidence>
<dbReference type="InterPro" id="IPR020843">
    <property type="entry name" value="ER"/>
</dbReference>
<dbReference type="Gene3D" id="3.40.50.720">
    <property type="entry name" value="NAD(P)-binding Rossmann-like Domain"/>
    <property type="match status" value="2"/>
</dbReference>
<reference evidence="7 8" key="1">
    <citation type="journal article" date="2018" name="Nat. Ecol. Evol.">
        <title>Shark genomes provide insights into elasmobranch evolution and the origin of vertebrates.</title>
        <authorList>
            <person name="Hara Y"/>
            <person name="Yamaguchi K"/>
            <person name="Onimaru K"/>
            <person name="Kadota M"/>
            <person name="Koyanagi M"/>
            <person name="Keeley SD"/>
            <person name="Tatsumi K"/>
            <person name="Tanaka K"/>
            <person name="Motone F"/>
            <person name="Kageyama Y"/>
            <person name="Nozu R"/>
            <person name="Adachi N"/>
            <person name="Nishimura O"/>
            <person name="Nakagawa R"/>
            <person name="Tanegashima C"/>
            <person name="Kiyatake I"/>
            <person name="Matsumoto R"/>
            <person name="Murakumo K"/>
            <person name="Nishida K"/>
            <person name="Terakita A"/>
            <person name="Kuratani S"/>
            <person name="Sato K"/>
            <person name="Hyodo S Kuraku.S."/>
        </authorList>
    </citation>
    <scope>NUCLEOTIDE SEQUENCE [LARGE SCALE GENOMIC DNA]</scope>
</reference>
<dbReference type="Pfam" id="PF08240">
    <property type="entry name" value="ADH_N"/>
    <property type="match status" value="1"/>
</dbReference>
<evidence type="ECO:0000256" key="1">
    <source>
        <dbReference type="ARBA" id="ARBA00001947"/>
    </source>
</evidence>
<evidence type="ECO:0000256" key="5">
    <source>
        <dbReference type="ARBA" id="ARBA00023002"/>
    </source>
</evidence>
<dbReference type="SUPFAM" id="SSF50129">
    <property type="entry name" value="GroES-like"/>
    <property type="match status" value="1"/>
</dbReference>
<dbReference type="InterPro" id="IPR013154">
    <property type="entry name" value="ADH-like_N"/>
</dbReference>
<evidence type="ECO:0000313" key="7">
    <source>
        <dbReference type="EMBL" id="GCC37244.1"/>
    </source>
</evidence>
<proteinExistence type="inferred from homology"/>
<dbReference type="Gene3D" id="3.90.180.10">
    <property type="entry name" value="Medium-chain alcohol dehydrogenases, catalytic domain"/>
    <property type="match status" value="2"/>
</dbReference>
<sequence length="350" mass="38266">MCHRWDEFPIVVSRITWQLHRAKDLGGSGDVLVKMGFVGICSSDIHFWCEGKFGDWVVKKPIVLGHEAAGTVCKVSCGVNHLKAGDKVVIEPIVPRENDEYVRIGRYNLSPTCFMAGFPPDDGTMCRYYVHKANYCYKLPECVCLEEGALVEPLCVALHACQRGRVKVGQKVFICGAGPIGLLTLLVCKAIGVTLIVVCVCSFHEIASIPKVCCPVLGYGIPAEVSFAAVKPGGMVVLVGMGLATANVPVTHATVREVDIRGTFRYTNTWHTAIALLASKKVDVKPLITHRFGLEQAQEGFECVKKGAGIKVVINCEQQQQQCPSLCPQNQCGQQQSQCQTRQCPQHSFF</sequence>
<dbReference type="InterPro" id="IPR013149">
    <property type="entry name" value="ADH-like_C"/>
</dbReference>
<dbReference type="SUPFAM" id="SSF51735">
    <property type="entry name" value="NAD(P)-binding Rossmann-fold domains"/>
    <property type="match status" value="1"/>
</dbReference>
<dbReference type="AlphaFoldDB" id="A0A401T3Q5"/>
<dbReference type="InterPro" id="IPR011032">
    <property type="entry name" value="GroES-like_sf"/>
</dbReference>
<dbReference type="PANTHER" id="PTHR43161:SF9">
    <property type="entry name" value="SORBITOL DEHYDROGENASE"/>
    <property type="match status" value="1"/>
</dbReference>
<dbReference type="PANTHER" id="PTHR43161">
    <property type="entry name" value="SORBITOL DEHYDROGENASE"/>
    <property type="match status" value="1"/>
</dbReference>
<dbReference type="SMART" id="SM00829">
    <property type="entry name" value="PKS_ER"/>
    <property type="match status" value="1"/>
</dbReference>
<keyword evidence="4" id="KW-0862">Zinc</keyword>
<keyword evidence="8" id="KW-1185">Reference proteome</keyword>
<evidence type="ECO:0000259" key="6">
    <source>
        <dbReference type="SMART" id="SM00829"/>
    </source>
</evidence>
<organism evidence="7 8">
    <name type="scientific">Chiloscyllium punctatum</name>
    <name type="common">Brownbanded bambooshark</name>
    <name type="synonym">Hemiscyllium punctatum</name>
    <dbReference type="NCBI Taxonomy" id="137246"/>
    <lineage>
        <taxon>Eukaryota</taxon>
        <taxon>Metazoa</taxon>
        <taxon>Chordata</taxon>
        <taxon>Craniata</taxon>
        <taxon>Vertebrata</taxon>
        <taxon>Chondrichthyes</taxon>
        <taxon>Elasmobranchii</taxon>
        <taxon>Galeomorphii</taxon>
        <taxon>Galeoidea</taxon>
        <taxon>Orectolobiformes</taxon>
        <taxon>Hemiscylliidae</taxon>
        <taxon>Chiloscyllium</taxon>
    </lineage>
</organism>
<dbReference type="GO" id="GO:0006062">
    <property type="term" value="P:sorbitol catabolic process"/>
    <property type="evidence" value="ECO:0007669"/>
    <property type="project" value="TreeGrafter"/>
</dbReference>
<dbReference type="GO" id="GO:0003939">
    <property type="term" value="F:L-iditol 2-dehydrogenase (NAD+) activity"/>
    <property type="evidence" value="ECO:0007669"/>
    <property type="project" value="TreeGrafter"/>
</dbReference>
<dbReference type="EMBL" id="BEZZ01000966">
    <property type="protein sequence ID" value="GCC37244.1"/>
    <property type="molecule type" value="Genomic_DNA"/>
</dbReference>
<dbReference type="Pfam" id="PF00107">
    <property type="entry name" value="ADH_zinc_N"/>
    <property type="match status" value="1"/>
</dbReference>
<comment type="cofactor">
    <cofactor evidence="1">
        <name>Zn(2+)</name>
        <dbReference type="ChEBI" id="CHEBI:29105"/>
    </cofactor>
</comment>
<dbReference type="OrthoDB" id="1879366at2759"/>
<dbReference type="InterPro" id="IPR036291">
    <property type="entry name" value="NAD(P)-bd_dom_sf"/>
</dbReference>
<name>A0A401T3Q5_CHIPU</name>
<feature type="domain" description="Enoyl reductase (ER)" evidence="6">
    <location>
        <begin position="10"/>
        <end position="314"/>
    </location>
</feature>